<dbReference type="Pfam" id="PF04961">
    <property type="entry name" value="FTCD_C"/>
    <property type="match status" value="1"/>
</dbReference>
<dbReference type="RefSeq" id="WP_133409852.1">
    <property type="nucleotide sequence ID" value="NZ_SMZT01000002.1"/>
</dbReference>
<dbReference type="AlphaFoldDB" id="A0A4V3B3H2"/>
<organism evidence="2 3">
    <name type="scientific">Kocuria rosea</name>
    <name type="common">Deinococcus erythromyxa</name>
    <name type="synonym">Micrococcus rubens</name>
    <dbReference type="NCBI Taxonomy" id="1275"/>
    <lineage>
        <taxon>Bacteria</taxon>
        <taxon>Bacillati</taxon>
        <taxon>Actinomycetota</taxon>
        <taxon>Actinomycetes</taxon>
        <taxon>Micrococcales</taxon>
        <taxon>Micrococcaceae</taxon>
        <taxon>Kocuria</taxon>
    </lineage>
</organism>
<dbReference type="GeneID" id="64347138"/>
<comment type="caution">
    <text evidence="2">The sequence shown here is derived from an EMBL/GenBank/DDBJ whole genome shotgun (WGS) entry which is preliminary data.</text>
</comment>
<reference evidence="2 3" key="1">
    <citation type="submission" date="2019-03" db="EMBL/GenBank/DDBJ databases">
        <title>Genome Sequencing and Assembly of Various Microbes Isolated from Partially Reclaimed Soil and Acid Mine Drainage (AMD) Site.</title>
        <authorList>
            <person name="Steinbock B."/>
            <person name="Bechtold R."/>
            <person name="Sevigny J.L."/>
            <person name="Thomas D."/>
            <person name="Cuthill L.R."/>
            <person name="Aveiro Johannsen E.J."/>
            <person name="Thomas K."/>
            <person name="Ghosh A."/>
        </authorList>
    </citation>
    <scope>NUCLEOTIDE SEQUENCE [LARGE SCALE GENOMIC DNA]</scope>
    <source>
        <strain evidence="2 3">S-A3</strain>
    </source>
</reference>
<feature type="domain" description="Cyclodeaminase/cyclohydrolase" evidence="1">
    <location>
        <begin position="6"/>
        <end position="182"/>
    </location>
</feature>
<dbReference type="InterPro" id="IPR007044">
    <property type="entry name" value="Cyclodeamin/CycHdrlase"/>
</dbReference>
<evidence type="ECO:0000259" key="1">
    <source>
        <dbReference type="Pfam" id="PF04961"/>
    </source>
</evidence>
<dbReference type="Proteomes" id="UP000295163">
    <property type="component" value="Unassembled WGS sequence"/>
</dbReference>
<proteinExistence type="predicted"/>
<dbReference type="Gene3D" id="1.20.120.680">
    <property type="entry name" value="Formiminotetrahydrofolate cyclodeaminase monomer, up-and-down helical bundle"/>
    <property type="match status" value="1"/>
</dbReference>
<evidence type="ECO:0000313" key="3">
    <source>
        <dbReference type="Proteomes" id="UP000295163"/>
    </source>
</evidence>
<dbReference type="EMBL" id="SMZT01000002">
    <property type="protein sequence ID" value="TDL44780.1"/>
    <property type="molecule type" value="Genomic_DNA"/>
</dbReference>
<sequence>MIGSETLNDYLERLASREPTPGGGAAAALHAAQGAALIAMVARYTTGARYAQHEERSLRIAARADAIIPEALQLADDDEKAFAAVITAYRLPSASEEDRAARSEAVQQATIAAAAPPRALIGLATEVIDLGRELAEFSNPHVISDVAAASEAARAAIATALITLDMNISAITDERTRAEFTDGLQDGHDAVLSAQSVTDRVREKVMA</sequence>
<gene>
    <name evidence="2" type="ORF">E2R59_06900</name>
</gene>
<evidence type="ECO:0000313" key="2">
    <source>
        <dbReference type="EMBL" id="TDL44780.1"/>
    </source>
</evidence>
<protein>
    <submittedName>
        <fullName evidence="2">Formimidoyltetrahydrofolate cyclodeaminase</fullName>
    </submittedName>
</protein>
<dbReference type="InterPro" id="IPR036178">
    <property type="entry name" value="Formintransfe-cycloase-like_sf"/>
</dbReference>
<accession>A0A4V3B3H2</accession>
<name>A0A4V3B3H2_KOCRO</name>
<dbReference type="SUPFAM" id="SSF101262">
    <property type="entry name" value="Methenyltetrahydrofolate cyclohydrolase-like"/>
    <property type="match status" value="1"/>
</dbReference>
<dbReference type="GO" id="GO:0003824">
    <property type="term" value="F:catalytic activity"/>
    <property type="evidence" value="ECO:0007669"/>
    <property type="project" value="InterPro"/>
</dbReference>